<organism evidence="3">
    <name type="scientific">Serpula lacrymans var. lacrymans (strain S7.3)</name>
    <name type="common">Dry rot fungus</name>
    <dbReference type="NCBI Taxonomy" id="936435"/>
    <lineage>
        <taxon>Eukaryota</taxon>
        <taxon>Fungi</taxon>
        <taxon>Dikarya</taxon>
        <taxon>Basidiomycota</taxon>
        <taxon>Agaricomycotina</taxon>
        <taxon>Agaricomycetes</taxon>
        <taxon>Agaricomycetidae</taxon>
        <taxon>Boletales</taxon>
        <taxon>Coniophorineae</taxon>
        <taxon>Serpulaceae</taxon>
        <taxon>Serpula</taxon>
    </lineage>
</organism>
<sequence length="289" mass="32537">MNIAHTRVVDRCTPRDKFARKHISLLSTARASTDDSLLTPPSSPWGNDVRPRQRSRSHAAWTTDWRYLPTPIRHAFRPADLDPPTPQESPEDDGDAQTISLEIFDRSLRDVEFDPTCLDALDNQLLLSPTDSFSDVCWAEAVRDDTVTVLQPLQPRIRKSDTVYYNRNKVASDEDPYHDWDEDFSVEAHAVRNTSPPPLSSVPRLSPSSSPPLSPRDAVLAVLESRFLYHNANDSVHYFPVPVQRHRVQQKAIEATPSISSGASNKTLKRFTNACTASLSSRRRLKSTV</sequence>
<protein>
    <submittedName>
        <fullName evidence="2">Uncharacterized protein</fullName>
    </submittedName>
</protein>
<accession>F8QG26</accession>
<evidence type="ECO:0000256" key="1">
    <source>
        <dbReference type="SAM" id="MobiDB-lite"/>
    </source>
</evidence>
<dbReference type="AlphaFoldDB" id="F8QG26"/>
<gene>
    <name evidence="2" type="ORF">SERLA73DRAFT_190629</name>
</gene>
<dbReference type="HOGENOM" id="CLU_083403_0_0_1"/>
<dbReference type="Proteomes" id="UP000008063">
    <property type="component" value="Unassembled WGS sequence"/>
</dbReference>
<dbReference type="InParanoid" id="F8QG26"/>
<evidence type="ECO:0000313" key="2">
    <source>
        <dbReference type="EMBL" id="EGN92774.1"/>
    </source>
</evidence>
<proteinExistence type="predicted"/>
<name>F8QG26_SERL3</name>
<feature type="compositionally biased region" description="Polar residues" evidence="1">
    <location>
        <begin position="30"/>
        <end position="40"/>
    </location>
</feature>
<dbReference type="OrthoDB" id="2793621at2759"/>
<feature type="region of interest" description="Disordered" evidence="1">
    <location>
        <begin position="76"/>
        <end position="95"/>
    </location>
</feature>
<evidence type="ECO:0000313" key="3">
    <source>
        <dbReference type="Proteomes" id="UP000008063"/>
    </source>
</evidence>
<reference evidence="3" key="1">
    <citation type="journal article" date="2011" name="Science">
        <title>The plant cell wall-decomposing machinery underlies the functional diversity of forest fungi.</title>
        <authorList>
            <person name="Eastwood D.C."/>
            <person name="Floudas D."/>
            <person name="Binder M."/>
            <person name="Majcherczyk A."/>
            <person name="Schneider P."/>
            <person name="Aerts A."/>
            <person name="Asiegbu F.O."/>
            <person name="Baker S.E."/>
            <person name="Barry K."/>
            <person name="Bendiksby M."/>
            <person name="Blumentritt M."/>
            <person name="Coutinho P.M."/>
            <person name="Cullen D."/>
            <person name="de Vries R.P."/>
            <person name="Gathman A."/>
            <person name="Goodell B."/>
            <person name="Henrissat B."/>
            <person name="Ihrmark K."/>
            <person name="Kauserud H."/>
            <person name="Kohler A."/>
            <person name="LaButti K."/>
            <person name="Lapidus A."/>
            <person name="Lavin J.L."/>
            <person name="Lee Y.-H."/>
            <person name="Lindquist E."/>
            <person name="Lilly W."/>
            <person name="Lucas S."/>
            <person name="Morin E."/>
            <person name="Murat C."/>
            <person name="Oguiza J.A."/>
            <person name="Park J."/>
            <person name="Pisabarro A.G."/>
            <person name="Riley R."/>
            <person name="Rosling A."/>
            <person name="Salamov A."/>
            <person name="Schmidt O."/>
            <person name="Schmutz J."/>
            <person name="Skrede I."/>
            <person name="Stenlid J."/>
            <person name="Wiebenga A."/>
            <person name="Xie X."/>
            <person name="Kuees U."/>
            <person name="Hibbett D.S."/>
            <person name="Hoffmeister D."/>
            <person name="Hoegberg N."/>
            <person name="Martin F."/>
            <person name="Grigoriev I.V."/>
            <person name="Watkinson S.C."/>
        </authorList>
    </citation>
    <scope>NUCLEOTIDE SEQUENCE [LARGE SCALE GENOMIC DNA]</scope>
    <source>
        <strain evidence="3">strain S7.3</strain>
    </source>
</reference>
<dbReference type="OMA" id="PRDKFAR"/>
<keyword evidence="3" id="KW-1185">Reference proteome</keyword>
<feature type="region of interest" description="Disordered" evidence="1">
    <location>
        <begin position="192"/>
        <end position="214"/>
    </location>
</feature>
<feature type="region of interest" description="Disordered" evidence="1">
    <location>
        <begin position="30"/>
        <end position="56"/>
    </location>
</feature>
<dbReference type="EMBL" id="GL945499">
    <property type="protein sequence ID" value="EGN92774.1"/>
    <property type="molecule type" value="Genomic_DNA"/>
</dbReference>